<accession>A0A8D8LG97</accession>
<feature type="region of interest" description="Disordered" evidence="1">
    <location>
        <begin position="163"/>
        <end position="458"/>
    </location>
</feature>
<feature type="compositionally biased region" description="Basic and acidic residues" evidence="1">
    <location>
        <begin position="43"/>
        <end position="67"/>
    </location>
</feature>
<feature type="compositionally biased region" description="Basic and acidic residues" evidence="1">
    <location>
        <begin position="368"/>
        <end position="417"/>
    </location>
</feature>
<feature type="compositionally biased region" description="Basic residues" evidence="1">
    <location>
        <begin position="186"/>
        <end position="196"/>
    </location>
</feature>
<feature type="compositionally biased region" description="Basic and acidic residues" evidence="1">
    <location>
        <begin position="301"/>
        <end position="315"/>
    </location>
</feature>
<proteinExistence type="predicted"/>
<evidence type="ECO:0000256" key="1">
    <source>
        <dbReference type="SAM" id="MobiDB-lite"/>
    </source>
</evidence>
<dbReference type="AlphaFoldDB" id="A0A8D8LG97"/>
<feature type="compositionally biased region" description="Polar residues" evidence="1">
    <location>
        <begin position="234"/>
        <end position="249"/>
    </location>
</feature>
<name>A0A8D8LG97_9HEMI</name>
<feature type="compositionally biased region" description="Acidic residues" evidence="1">
    <location>
        <begin position="199"/>
        <end position="220"/>
    </location>
</feature>
<sequence>MKFKKKISNKNEEKIKTRKELRKEKRQEKKQKKNEYFANRKLNKIENFKKNKPEKENVDSRIIEQKEGKKHLVPLETTQSMLEKQRNEEKQMQKKIQMGSKTVRKKHLISANQDEDKEIKRLEKLLNMNKRKSKKIPSSFVSDGLDYLLELCDSEKRKEISEYESQTRLSEAESDFEQDLAEVTGRKAKKPLKKKVKQDDEDSSDSENSDADFESEEDFDDKPLEMKIKRSQTGKRNATEENSNCSENYSDVESGDFEEEFDDESNDEEFDSENDVDDDDVEIDNIDEESDDFDNANNENNEFKGFDSDDSIHESDFDEVIDMTDDENSESEQENTNMATTMIENKEKAKKLSKEERMKALMGFVNKETSKEKGQKKRKPEETSKDSGKKVKFTDECIESKQGREKEQKLSKEDRMKALMGFVNKESKSSEDKGKDKTKEKDQKPSKEERMKFLKRLPTISSGITRNFEFPAKTELKFQTQAYP</sequence>
<feature type="compositionally biased region" description="Basic and acidic residues" evidence="1">
    <location>
        <begin position="83"/>
        <end position="92"/>
    </location>
</feature>
<feature type="compositionally biased region" description="Acidic residues" evidence="1">
    <location>
        <begin position="253"/>
        <end position="294"/>
    </location>
</feature>
<dbReference type="EMBL" id="HBUF01012109">
    <property type="protein sequence ID" value="CAG6608531.1"/>
    <property type="molecule type" value="Transcribed_RNA"/>
</dbReference>
<organism evidence="2">
    <name type="scientific">Cacopsylla melanoneura</name>
    <dbReference type="NCBI Taxonomy" id="428564"/>
    <lineage>
        <taxon>Eukaryota</taxon>
        <taxon>Metazoa</taxon>
        <taxon>Ecdysozoa</taxon>
        <taxon>Arthropoda</taxon>
        <taxon>Hexapoda</taxon>
        <taxon>Insecta</taxon>
        <taxon>Pterygota</taxon>
        <taxon>Neoptera</taxon>
        <taxon>Paraneoptera</taxon>
        <taxon>Hemiptera</taxon>
        <taxon>Sternorrhyncha</taxon>
        <taxon>Psylloidea</taxon>
        <taxon>Psyllidae</taxon>
        <taxon>Psyllinae</taxon>
        <taxon>Cacopsylla</taxon>
    </lineage>
</organism>
<feature type="compositionally biased region" description="Acidic residues" evidence="1">
    <location>
        <begin position="316"/>
        <end position="333"/>
    </location>
</feature>
<feature type="region of interest" description="Disordered" evidence="1">
    <location>
        <begin position="1"/>
        <end position="115"/>
    </location>
</feature>
<feature type="compositionally biased region" description="Basic and acidic residues" evidence="1">
    <location>
        <begin position="344"/>
        <end position="359"/>
    </location>
</feature>
<feature type="compositionally biased region" description="Basic and acidic residues" evidence="1">
    <location>
        <begin position="425"/>
        <end position="452"/>
    </location>
</feature>
<protein>
    <submittedName>
        <fullName evidence="2">Nucleolar MIF4G domain-containing protein 1</fullName>
    </submittedName>
</protein>
<evidence type="ECO:0000313" key="2">
    <source>
        <dbReference type="EMBL" id="CAG6608531.1"/>
    </source>
</evidence>
<dbReference type="EMBL" id="HBUF01012108">
    <property type="protein sequence ID" value="CAG6608529.1"/>
    <property type="molecule type" value="Transcribed_RNA"/>
</dbReference>
<reference evidence="2" key="1">
    <citation type="submission" date="2021-05" db="EMBL/GenBank/DDBJ databases">
        <authorList>
            <person name="Alioto T."/>
            <person name="Alioto T."/>
            <person name="Gomez Garrido J."/>
        </authorList>
    </citation>
    <scope>NUCLEOTIDE SEQUENCE</scope>
</reference>
<feature type="compositionally biased region" description="Polar residues" evidence="1">
    <location>
        <begin position="334"/>
        <end position="343"/>
    </location>
</feature>